<gene>
    <name evidence="1" type="ORF">NCTC9695_05754</name>
</gene>
<dbReference type="Proteomes" id="UP000275777">
    <property type="component" value="Chromosome"/>
</dbReference>
<evidence type="ECO:0000313" key="1">
    <source>
        <dbReference type="EMBL" id="VEB45244.1"/>
    </source>
</evidence>
<organism evidence="1 2">
    <name type="scientific">Chromobacterium violaceum</name>
    <dbReference type="NCBI Taxonomy" id="536"/>
    <lineage>
        <taxon>Bacteria</taxon>
        <taxon>Pseudomonadati</taxon>
        <taxon>Pseudomonadota</taxon>
        <taxon>Betaproteobacteria</taxon>
        <taxon>Neisseriales</taxon>
        <taxon>Chromobacteriaceae</taxon>
        <taxon>Chromobacterium</taxon>
    </lineage>
</organism>
<evidence type="ECO:0000313" key="2">
    <source>
        <dbReference type="Proteomes" id="UP000275777"/>
    </source>
</evidence>
<dbReference type="AlphaFoldDB" id="A0A3S5DLX0"/>
<dbReference type="Pfam" id="PF03966">
    <property type="entry name" value="Trm112p"/>
    <property type="match status" value="1"/>
</dbReference>
<protein>
    <submittedName>
        <fullName evidence="1">Trm112p-like protein</fullName>
    </submittedName>
</protein>
<sequence>MKRELLAILRCPHCRGELHAAGSGENEGEIDDGELHCAGCRRHYPVVQGVPRLLLQDGLVARTRSGFTYQWNKRQTGRAERRAVVYGYEIGKFMDWFVGEFTPACPRARPAPGCWMPAAAAARRRASWRGAFRSTRWWR</sequence>
<dbReference type="SUPFAM" id="SSF158997">
    <property type="entry name" value="Trm112p-like"/>
    <property type="match status" value="1"/>
</dbReference>
<proteinExistence type="predicted"/>
<reference evidence="1 2" key="1">
    <citation type="submission" date="2018-12" db="EMBL/GenBank/DDBJ databases">
        <authorList>
            <consortium name="Pathogen Informatics"/>
        </authorList>
    </citation>
    <scope>NUCLEOTIDE SEQUENCE [LARGE SCALE GENOMIC DNA]</scope>
    <source>
        <strain evidence="1 2">NCTC9695</strain>
    </source>
</reference>
<dbReference type="EMBL" id="LR134182">
    <property type="protein sequence ID" value="VEB45244.1"/>
    <property type="molecule type" value="Genomic_DNA"/>
</dbReference>
<dbReference type="InterPro" id="IPR005651">
    <property type="entry name" value="Trm112-like"/>
</dbReference>
<dbReference type="Gene3D" id="2.20.25.10">
    <property type="match status" value="1"/>
</dbReference>
<accession>A0A3S5DLX0</accession>
<name>A0A3S5DLX0_CHRVL</name>